<reference evidence="2 3" key="1">
    <citation type="submission" date="2019-11" db="EMBL/GenBank/DDBJ databases">
        <title>Pedobacter petrophilus genome.</title>
        <authorList>
            <person name="Feldbauer M.J."/>
            <person name="Newman J.D."/>
        </authorList>
    </citation>
    <scope>NUCLEOTIDE SEQUENCE [LARGE SCALE GENOMIC DNA]</scope>
    <source>
        <strain evidence="2 3">LMG 29686</strain>
    </source>
</reference>
<dbReference type="RefSeq" id="WP_154278908.1">
    <property type="nucleotide sequence ID" value="NZ_JBHUJQ010000001.1"/>
</dbReference>
<proteinExistence type="predicted"/>
<evidence type="ECO:0000256" key="1">
    <source>
        <dbReference type="SAM" id="Phobius"/>
    </source>
</evidence>
<protein>
    <submittedName>
        <fullName evidence="2">Uncharacterized protein</fullName>
    </submittedName>
</protein>
<dbReference type="EMBL" id="WKKH01000002">
    <property type="protein sequence ID" value="MRX74733.1"/>
    <property type="molecule type" value="Genomic_DNA"/>
</dbReference>
<keyword evidence="3" id="KW-1185">Reference proteome</keyword>
<gene>
    <name evidence="2" type="ORF">GJU39_01415</name>
</gene>
<dbReference type="AlphaFoldDB" id="A0A7K0FSZ3"/>
<name>A0A7K0FSZ3_9SPHI</name>
<keyword evidence="1" id="KW-1133">Transmembrane helix</keyword>
<evidence type="ECO:0000313" key="2">
    <source>
        <dbReference type="EMBL" id="MRX74733.1"/>
    </source>
</evidence>
<keyword evidence="1" id="KW-0472">Membrane</keyword>
<feature type="transmembrane region" description="Helical" evidence="1">
    <location>
        <begin position="35"/>
        <end position="57"/>
    </location>
</feature>
<sequence>MRKVTVFSELRNEFSELIGRHWATLSRYFVKYPKVIFAGMVILMVSSFLLCFTLFRIENKKSPVEKKAILKVESGLTEIGATVSRLQRTLELREALKVLLAKDSLNSQDSLLMVTMIVELEKTRGQKK</sequence>
<dbReference type="OrthoDB" id="796951at2"/>
<accession>A0A7K0FSZ3</accession>
<dbReference type="Proteomes" id="UP000487757">
    <property type="component" value="Unassembled WGS sequence"/>
</dbReference>
<comment type="caution">
    <text evidence="2">The sequence shown here is derived from an EMBL/GenBank/DDBJ whole genome shotgun (WGS) entry which is preliminary data.</text>
</comment>
<keyword evidence="1" id="KW-0812">Transmembrane</keyword>
<evidence type="ECO:0000313" key="3">
    <source>
        <dbReference type="Proteomes" id="UP000487757"/>
    </source>
</evidence>
<organism evidence="2 3">
    <name type="scientific">Pedobacter petrophilus</name>
    <dbReference type="NCBI Taxonomy" id="1908241"/>
    <lineage>
        <taxon>Bacteria</taxon>
        <taxon>Pseudomonadati</taxon>
        <taxon>Bacteroidota</taxon>
        <taxon>Sphingobacteriia</taxon>
        <taxon>Sphingobacteriales</taxon>
        <taxon>Sphingobacteriaceae</taxon>
        <taxon>Pedobacter</taxon>
    </lineage>
</organism>